<dbReference type="Proteomes" id="UP001597371">
    <property type="component" value="Unassembled WGS sequence"/>
</dbReference>
<protein>
    <submittedName>
        <fullName evidence="1">DUF6492 family protein</fullName>
    </submittedName>
</protein>
<dbReference type="RefSeq" id="WP_209739766.1">
    <property type="nucleotide sequence ID" value="NZ_CP072611.1"/>
</dbReference>
<reference evidence="2" key="1">
    <citation type="journal article" date="2019" name="Int. J. Syst. Evol. Microbiol.">
        <title>The Global Catalogue of Microorganisms (GCM) 10K type strain sequencing project: providing services to taxonomists for standard genome sequencing and annotation.</title>
        <authorList>
            <consortium name="The Broad Institute Genomics Platform"/>
            <consortium name="The Broad Institute Genome Sequencing Center for Infectious Disease"/>
            <person name="Wu L."/>
            <person name="Ma J."/>
        </authorList>
    </citation>
    <scope>NUCLEOTIDE SEQUENCE [LARGE SCALE GENOMIC DNA]</scope>
    <source>
        <strain evidence="2">ZS-35-S2</strain>
    </source>
</reference>
<organism evidence="1 2">
    <name type="scientific">Aureimonas populi</name>
    <dbReference type="NCBI Taxonomy" id="1701758"/>
    <lineage>
        <taxon>Bacteria</taxon>
        <taxon>Pseudomonadati</taxon>
        <taxon>Pseudomonadota</taxon>
        <taxon>Alphaproteobacteria</taxon>
        <taxon>Hyphomicrobiales</taxon>
        <taxon>Aurantimonadaceae</taxon>
        <taxon>Aureimonas</taxon>
    </lineage>
</organism>
<proteinExistence type="predicted"/>
<comment type="caution">
    <text evidence="1">The sequence shown here is derived from an EMBL/GenBank/DDBJ whole genome shotgun (WGS) entry which is preliminary data.</text>
</comment>
<gene>
    <name evidence="1" type="ORF">ACFSKQ_05030</name>
</gene>
<accession>A0ABW5CJQ5</accession>
<evidence type="ECO:0000313" key="1">
    <source>
        <dbReference type="EMBL" id="MFD2236827.1"/>
    </source>
</evidence>
<dbReference type="InterPro" id="IPR045499">
    <property type="entry name" value="DUF6492"/>
</dbReference>
<dbReference type="Pfam" id="PF20102">
    <property type="entry name" value="DUF6492"/>
    <property type="match status" value="1"/>
</dbReference>
<evidence type="ECO:0000313" key="2">
    <source>
        <dbReference type="Proteomes" id="UP001597371"/>
    </source>
</evidence>
<keyword evidence="2" id="KW-1185">Reference proteome</keyword>
<name>A0ABW5CJQ5_9HYPH</name>
<sequence length="294" mass="32783">MTHPATAIVTASYRGDLERCRLLCDSIDRHVSGHARHYLLVEGADAALFRPFEGPRRTVVSERDLLPFWLRAVPDPLNPRRRLWLSPFGPPLRGWHVQQLRRIAFARLMDEAAMISCDSDVVFVRPFDMAGLWREGALRFYRVPDGFALLVPEAEEEHTRWSRKAAALLGIAAGRSNTADHINTVIGWRADTAREMAARIEAVTGRPALRALAATRSLSECTIYGRFVDEVEERPERHWPSAEALCRVYWAGAAMDEGTLSAFLGDMAPHEVALGIQSFTGTNTALIRSLVGLA</sequence>
<dbReference type="EMBL" id="JBHUIJ010000005">
    <property type="protein sequence ID" value="MFD2236827.1"/>
    <property type="molecule type" value="Genomic_DNA"/>
</dbReference>